<evidence type="ECO:0000313" key="1">
    <source>
        <dbReference type="EMBL" id="RNJ60286.1"/>
    </source>
</evidence>
<evidence type="ECO:0000313" key="2">
    <source>
        <dbReference type="Proteomes" id="UP000267145"/>
    </source>
</evidence>
<reference evidence="1 2" key="1">
    <citation type="submission" date="2018-10" db="EMBL/GenBank/DDBJ databases">
        <title>Genome sequence of Verticillium nonalfalfae VnAa140.</title>
        <authorList>
            <person name="Stajich J.E."/>
            <person name="Kasson M.T."/>
        </authorList>
    </citation>
    <scope>NUCLEOTIDE SEQUENCE [LARGE SCALE GENOMIC DNA]</scope>
    <source>
        <strain evidence="1 2">VnAa140</strain>
    </source>
</reference>
<dbReference type="AlphaFoldDB" id="A0A3M9YKE3"/>
<keyword evidence="2" id="KW-1185">Reference proteome</keyword>
<organism evidence="1 2">
    <name type="scientific">Verticillium nonalfalfae</name>
    <dbReference type="NCBI Taxonomy" id="1051616"/>
    <lineage>
        <taxon>Eukaryota</taxon>
        <taxon>Fungi</taxon>
        <taxon>Dikarya</taxon>
        <taxon>Ascomycota</taxon>
        <taxon>Pezizomycotina</taxon>
        <taxon>Sordariomycetes</taxon>
        <taxon>Hypocreomycetidae</taxon>
        <taxon>Glomerellales</taxon>
        <taxon>Plectosphaerellaceae</taxon>
        <taxon>Verticillium</taxon>
    </lineage>
</organism>
<accession>A0A3M9YKE3</accession>
<dbReference type="GeneID" id="39612356"/>
<sequence>MNGFAGPSGTVLSIPRQVGSLVSSHKSTDTRVFLSAAWFNEAQHSRQRLRMAWASLLIFILDSRLMGNLIERLKVLMEDNNGGVPTAVRLYQQNGQKRIAPAFAISKGYA</sequence>
<name>A0A3M9YKE3_9PEZI</name>
<proteinExistence type="predicted"/>
<dbReference type="RefSeq" id="XP_028498444.1">
    <property type="nucleotide sequence ID" value="XM_028642753.1"/>
</dbReference>
<dbReference type="Proteomes" id="UP000267145">
    <property type="component" value="Unassembled WGS sequence"/>
</dbReference>
<gene>
    <name evidence="1" type="ORF">D7B24_008667</name>
</gene>
<protein>
    <submittedName>
        <fullName evidence="1">Uncharacterized protein</fullName>
    </submittedName>
</protein>
<dbReference type="EMBL" id="RBVV01000008">
    <property type="protein sequence ID" value="RNJ60286.1"/>
    <property type="molecule type" value="Genomic_DNA"/>
</dbReference>
<comment type="caution">
    <text evidence="1">The sequence shown here is derived from an EMBL/GenBank/DDBJ whole genome shotgun (WGS) entry which is preliminary data.</text>
</comment>